<dbReference type="HOGENOM" id="CLU_1195032_0_0_1"/>
<dbReference type="InterPro" id="IPR036026">
    <property type="entry name" value="Seven-hairpin_glycosidases"/>
</dbReference>
<dbReference type="Proteomes" id="UP000054477">
    <property type="component" value="Unassembled WGS sequence"/>
</dbReference>
<dbReference type="SUPFAM" id="SSF48225">
    <property type="entry name" value="Seven-hairpin glycosidases"/>
    <property type="match status" value="1"/>
</dbReference>
<dbReference type="EMBL" id="KN838669">
    <property type="protein sequence ID" value="KIJ98447.1"/>
    <property type="molecule type" value="Genomic_DNA"/>
</dbReference>
<proteinExistence type="predicted"/>
<evidence type="ECO:0000256" key="1">
    <source>
        <dbReference type="SAM" id="MobiDB-lite"/>
    </source>
</evidence>
<keyword evidence="2" id="KW-0472">Membrane</keyword>
<feature type="region of interest" description="Disordered" evidence="1">
    <location>
        <begin position="97"/>
        <end position="116"/>
    </location>
</feature>
<gene>
    <name evidence="3" type="ORF">K443DRAFT_209024</name>
</gene>
<accession>A0A0C9XR57</accession>
<dbReference type="GO" id="GO:0005509">
    <property type="term" value="F:calcium ion binding"/>
    <property type="evidence" value="ECO:0007669"/>
    <property type="project" value="InterPro"/>
</dbReference>
<sequence>MDPSLFFPSSHSPNSDRFNGWEVPLPDSLDAMYIMGLHDDFKDALGFVGNLTFSMPSVCTSYFLSLPVLPFHFSPFPSSSLLPSSFPPLRLLDLNSPTPIRSQPPTPTSSNQSSATSAYAHSSSPILGSKADDIGRPLLPVLIPLWGFLCFLLILIREWACFILFVSSRDGRDIRQNSTHIVSSVLLVDETIRYRSPTLIFSLCFSYPLSLIPSLSNTPQCSGVSSFLSVVR</sequence>
<dbReference type="GO" id="GO:0005975">
    <property type="term" value="P:carbohydrate metabolic process"/>
    <property type="evidence" value="ECO:0007669"/>
    <property type="project" value="InterPro"/>
</dbReference>
<organism evidence="3 4">
    <name type="scientific">Laccaria amethystina LaAM-08-1</name>
    <dbReference type="NCBI Taxonomy" id="1095629"/>
    <lineage>
        <taxon>Eukaryota</taxon>
        <taxon>Fungi</taxon>
        <taxon>Dikarya</taxon>
        <taxon>Basidiomycota</taxon>
        <taxon>Agaricomycotina</taxon>
        <taxon>Agaricomycetes</taxon>
        <taxon>Agaricomycetidae</taxon>
        <taxon>Agaricales</taxon>
        <taxon>Agaricineae</taxon>
        <taxon>Hydnangiaceae</taxon>
        <taxon>Laccaria</taxon>
    </lineage>
</organism>
<evidence type="ECO:0000313" key="3">
    <source>
        <dbReference type="EMBL" id="KIJ98447.1"/>
    </source>
</evidence>
<name>A0A0C9XR57_9AGAR</name>
<evidence type="ECO:0000256" key="2">
    <source>
        <dbReference type="SAM" id="Phobius"/>
    </source>
</evidence>
<dbReference type="GO" id="GO:0016020">
    <property type="term" value="C:membrane"/>
    <property type="evidence" value="ECO:0007669"/>
    <property type="project" value="InterPro"/>
</dbReference>
<reference evidence="4" key="2">
    <citation type="submission" date="2015-01" db="EMBL/GenBank/DDBJ databases">
        <title>Evolutionary Origins and Diversification of the Mycorrhizal Mutualists.</title>
        <authorList>
            <consortium name="DOE Joint Genome Institute"/>
            <consortium name="Mycorrhizal Genomics Consortium"/>
            <person name="Kohler A."/>
            <person name="Kuo A."/>
            <person name="Nagy L.G."/>
            <person name="Floudas D."/>
            <person name="Copeland A."/>
            <person name="Barry K.W."/>
            <person name="Cichocki N."/>
            <person name="Veneault-Fourrey C."/>
            <person name="LaButti K."/>
            <person name="Lindquist E.A."/>
            <person name="Lipzen A."/>
            <person name="Lundell T."/>
            <person name="Morin E."/>
            <person name="Murat C."/>
            <person name="Riley R."/>
            <person name="Ohm R."/>
            <person name="Sun H."/>
            <person name="Tunlid A."/>
            <person name="Henrissat B."/>
            <person name="Grigoriev I.V."/>
            <person name="Hibbett D.S."/>
            <person name="Martin F."/>
        </authorList>
    </citation>
    <scope>NUCLEOTIDE SEQUENCE [LARGE SCALE GENOMIC DNA]</scope>
    <source>
        <strain evidence="4">LaAM-08-1</strain>
    </source>
</reference>
<keyword evidence="2" id="KW-0812">Transmembrane</keyword>
<protein>
    <submittedName>
        <fullName evidence="3">Uncharacterized protein</fullName>
    </submittedName>
</protein>
<keyword evidence="4" id="KW-1185">Reference proteome</keyword>
<evidence type="ECO:0000313" key="4">
    <source>
        <dbReference type="Proteomes" id="UP000054477"/>
    </source>
</evidence>
<dbReference type="AlphaFoldDB" id="A0A0C9XR57"/>
<dbReference type="Gene3D" id="1.50.10.10">
    <property type="match status" value="1"/>
</dbReference>
<dbReference type="GO" id="GO:0004571">
    <property type="term" value="F:mannosyl-oligosaccharide 1,2-alpha-mannosidase activity"/>
    <property type="evidence" value="ECO:0007669"/>
    <property type="project" value="InterPro"/>
</dbReference>
<feature type="transmembrane region" description="Helical" evidence="2">
    <location>
        <begin position="145"/>
        <end position="166"/>
    </location>
</feature>
<keyword evidence="2" id="KW-1133">Transmembrane helix</keyword>
<dbReference type="InterPro" id="IPR012341">
    <property type="entry name" value="6hp_glycosidase-like_sf"/>
</dbReference>
<reference evidence="3 4" key="1">
    <citation type="submission" date="2014-04" db="EMBL/GenBank/DDBJ databases">
        <authorList>
            <consortium name="DOE Joint Genome Institute"/>
            <person name="Kuo A."/>
            <person name="Kohler A."/>
            <person name="Nagy L.G."/>
            <person name="Floudas D."/>
            <person name="Copeland A."/>
            <person name="Barry K.W."/>
            <person name="Cichocki N."/>
            <person name="Veneault-Fourrey C."/>
            <person name="LaButti K."/>
            <person name="Lindquist E.A."/>
            <person name="Lipzen A."/>
            <person name="Lundell T."/>
            <person name="Morin E."/>
            <person name="Murat C."/>
            <person name="Sun H."/>
            <person name="Tunlid A."/>
            <person name="Henrissat B."/>
            <person name="Grigoriev I.V."/>
            <person name="Hibbett D.S."/>
            <person name="Martin F."/>
            <person name="Nordberg H.P."/>
            <person name="Cantor M.N."/>
            <person name="Hua S.X."/>
        </authorList>
    </citation>
    <scope>NUCLEOTIDE SEQUENCE [LARGE SCALE GENOMIC DNA]</scope>
    <source>
        <strain evidence="3 4">LaAM-08-1</strain>
    </source>
</reference>
<dbReference type="OrthoDB" id="8118055at2759"/>